<reference evidence="4" key="2">
    <citation type="submission" date="2023-06" db="EMBL/GenBank/DDBJ databases">
        <authorList>
            <consortium name="Lawrence Berkeley National Laboratory"/>
            <person name="Mondo S.J."/>
            <person name="Hensen N."/>
            <person name="Bonometti L."/>
            <person name="Westerberg I."/>
            <person name="Brannstrom I.O."/>
            <person name="Guillou S."/>
            <person name="Cros-Aarteil S."/>
            <person name="Calhoun S."/>
            <person name="Haridas S."/>
            <person name="Kuo A."/>
            <person name="Pangilinan J."/>
            <person name="Riley R."/>
            <person name="Labutti K."/>
            <person name="Andreopoulos B."/>
            <person name="Lipzen A."/>
            <person name="Chen C."/>
            <person name="Yanf M."/>
            <person name="Daum C."/>
            <person name="Ng V."/>
            <person name="Clum A."/>
            <person name="Steindorff A."/>
            <person name="Ohm R."/>
            <person name="Martin F."/>
            <person name="Silar P."/>
            <person name="Natvig D."/>
            <person name="Lalanne C."/>
            <person name="Gautier V."/>
            <person name="Ament-Velasquez S.L."/>
            <person name="Kruys A."/>
            <person name="Hutchinson M.I."/>
            <person name="Powell A.J."/>
            <person name="Barry K."/>
            <person name="Miller A.N."/>
            <person name="Grigoriev I.V."/>
            <person name="Debuchy R."/>
            <person name="Gladieux P."/>
            <person name="Thoren M.H."/>
            <person name="Johannesson H."/>
        </authorList>
    </citation>
    <scope>NUCLEOTIDE SEQUENCE</scope>
    <source>
        <strain evidence="4">CBS 333.67</strain>
    </source>
</reference>
<feature type="transmembrane region" description="Helical" evidence="2">
    <location>
        <begin position="507"/>
        <end position="526"/>
    </location>
</feature>
<feature type="region of interest" description="Disordered" evidence="1">
    <location>
        <begin position="233"/>
        <end position="277"/>
    </location>
</feature>
<feature type="domain" description="Partial AB-hydrolase lipase" evidence="3">
    <location>
        <begin position="292"/>
        <end position="378"/>
    </location>
</feature>
<feature type="compositionally biased region" description="Acidic residues" evidence="1">
    <location>
        <begin position="741"/>
        <end position="751"/>
    </location>
</feature>
<evidence type="ECO:0000256" key="1">
    <source>
        <dbReference type="SAM" id="MobiDB-lite"/>
    </source>
</evidence>
<dbReference type="GeneID" id="87882350"/>
<dbReference type="Gene3D" id="3.40.50.1820">
    <property type="entry name" value="alpha/beta hydrolase"/>
    <property type="match status" value="1"/>
</dbReference>
<gene>
    <name evidence="4" type="ORF">B0T15DRAFT_27631</name>
</gene>
<keyword evidence="5" id="KW-1185">Reference proteome</keyword>
<evidence type="ECO:0000259" key="3">
    <source>
        <dbReference type="Pfam" id="PF04083"/>
    </source>
</evidence>
<dbReference type="EMBL" id="JAUDZG010000001">
    <property type="protein sequence ID" value="KAK3310173.1"/>
    <property type="molecule type" value="Genomic_DNA"/>
</dbReference>
<feature type="region of interest" description="Disordered" evidence="1">
    <location>
        <begin position="19"/>
        <end position="42"/>
    </location>
</feature>
<feature type="transmembrane region" description="Helical" evidence="2">
    <location>
        <begin position="195"/>
        <end position="218"/>
    </location>
</feature>
<keyword evidence="2" id="KW-0472">Membrane</keyword>
<keyword evidence="4" id="KW-0378">Hydrolase</keyword>
<evidence type="ECO:0000313" key="5">
    <source>
        <dbReference type="Proteomes" id="UP001273166"/>
    </source>
</evidence>
<dbReference type="RefSeq" id="XP_062725953.1">
    <property type="nucleotide sequence ID" value="XM_062863521.1"/>
</dbReference>
<protein>
    <submittedName>
        <fullName evidence="4">Alpha/Beta hydrolase protein</fullName>
    </submittedName>
</protein>
<feature type="region of interest" description="Disordered" evidence="1">
    <location>
        <begin position="734"/>
        <end position="762"/>
    </location>
</feature>
<keyword evidence="2" id="KW-1133">Transmembrane helix</keyword>
<dbReference type="Pfam" id="PF04083">
    <property type="entry name" value="Abhydro_lipase"/>
    <property type="match status" value="1"/>
</dbReference>
<sequence>MTPTLSNCLLTAMTLQETQLEGGETSPARSHRKRGSDASWDRAASEFAAQAERLSHLHPAVGEDDGVAIEARFVTPRDPVIVTSDGSRLPPVPVEEAHRLNVLRKALEDHEPATIPAEESEARHPDVKAVASLAERVVGVPPGKTGKRERKASSASLREAVPPTHTHPLFPPLPLYGPPSLLRNVQCLIFRVSSFFLSLAFLGVIVLGALFTSIGPALRRIWLRTTFRNPDANRPFHAEEKRRKKRRKEKEREWMRRRSSARRGGGEEANAADCDGFTPTEGGPDPIVCDPAYYARRVGLDMEMFQVQTEDGFIIELWHVYDPKEYQPLPAEERAHCEPTAFKIPKKKPGESANGKKPKFPVLLMHGLLQSSGAYCVNDNDSLAFYLCKSGYDVWLGNNRCGFRPRHVLLDTSDPRMWCWNIRQMGVFDLPALTSRVLYETGFDKIGLICHSQGTTQALVALAKEQRPDLGEKLTVFCALAPAAYAGPLIGKMYFKFMRVITPAMFRLMFGIHAFIPFMMTMHAVLHPRVYGWLGYKVFSFLFDWTDQRWDRDLKNRMFQFAPVYVSAESMRWWLGRECFARHKCILATKEEWRAEERADHELDQQRSILTAADRDMEGQEAVEKSEQAAEMHKRKPRGSTAWYNHQAPPFALWICGEDDLVDGDKLLRRFERRREPHVKLVHSKVIPEYEHLDVIWAMDAPEQVFKEVREVLWKTCNARDVCRVPTGCEEVEAWVQPKDDGEEEEREETELQSSSSEELMS</sequence>
<accession>A0AAJ0M5T6</accession>
<organism evidence="4 5">
    <name type="scientific">Chaetomium strumarium</name>
    <dbReference type="NCBI Taxonomy" id="1170767"/>
    <lineage>
        <taxon>Eukaryota</taxon>
        <taxon>Fungi</taxon>
        <taxon>Dikarya</taxon>
        <taxon>Ascomycota</taxon>
        <taxon>Pezizomycotina</taxon>
        <taxon>Sordariomycetes</taxon>
        <taxon>Sordariomycetidae</taxon>
        <taxon>Sordariales</taxon>
        <taxon>Chaetomiaceae</taxon>
        <taxon>Chaetomium</taxon>
    </lineage>
</organism>
<evidence type="ECO:0000256" key="2">
    <source>
        <dbReference type="SAM" id="Phobius"/>
    </source>
</evidence>
<dbReference type="FunFam" id="3.40.50.1820:FF:000193">
    <property type="entry name" value="Ab-hydrolase associated lipase"/>
    <property type="match status" value="1"/>
</dbReference>
<proteinExistence type="predicted"/>
<feature type="region of interest" description="Disordered" evidence="1">
    <location>
        <begin position="140"/>
        <end position="164"/>
    </location>
</feature>
<dbReference type="SUPFAM" id="SSF53474">
    <property type="entry name" value="alpha/beta-Hydrolases"/>
    <property type="match status" value="1"/>
</dbReference>
<dbReference type="AlphaFoldDB" id="A0AAJ0M5T6"/>
<feature type="compositionally biased region" description="Low complexity" evidence="1">
    <location>
        <begin position="752"/>
        <end position="762"/>
    </location>
</feature>
<evidence type="ECO:0000313" key="4">
    <source>
        <dbReference type="EMBL" id="KAK3310173.1"/>
    </source>
</evidence>
<reference evidence="4" key="1">
    <citation type="journal article" date="2023" name="Mol. Phylogenet. Evol.">
        <title>Genome-scale phylogeny and comparative genomics of the fungal order Sordariales.</title>
        <authorList>
            <person name="Hensen N."/>
            <person name="Bonometti L."/>
            <person name="Westerberg I."/>
            <person name="Brannstrom I.O."/>
            <person name="Guillou S."/>
            <person name="Cros-Aarteil S."/>
            <person name="Calhoun S."/>
            <person name="Haridas S."/>
            <person name="Kuo A."/>
            <person name="Mondo S."/>
            <person name="Pangilinan J."/>
            <person name="Riley R."/>
            <person name="LaButti K."/>
            <person name="Andreopoulos B."/>
            <person name="Lipzen A."/>
            <person name="Chen C."/>
            <person name="Yan M."/>
            <person name="Daum C."/>
            <person name="Ng V."/>
            <person name="Clum A."/>
            <person name="Steindorff A."/>
            <person name="Ohm R.A."/>
            <person name="Martin F."/>
            <person name="Silar P."/>
            <person name="Natvig D.O."/>
            <person name="Lalanne C."/>
            <person name="Gautier V."/>
            <person name="Ament-Velasquez S.L."/>
            <person name="Kruys A."/>
            <person name="Hutchinson M.I."/>
            <person name="Powell A.J."/>
            <person name="Barry K."/>
            <person name="Miller A.N."/>
            <person name="Grigoriev I.V."/>
            <person name="Debuchy R."/>
            <person name="Gladieux P."/>
            <person name="Hiltunen Thoren M."/>
            <person name="Johannesson H."/>
        </authorList>
    </citation>
    <scope>NUCLEOTIDE SEQUENCE</scope>
    <source>
        <strain evidence="4">CBS 333.67</strain>
    </source>
</reference>
<dbReference type="PANTHER" id="PTHR11005">
    <property type="entry name" value="LYSOSOMAL ACID LIPASE-RELATED"/>
    <property type="match status" value="1"/>
</dbReference>
<comment type="caution">
    <text evidence="4">The sequence shown here is derived from an EMBL/GenBank/DDBJ whole genome shotgun (WGS) entry which is preliminary data.</text>
</comment>
<dbReference type="GO" id="GO:0016787">
    <property type="term" value="F:hydrolase activity"/>
    <property type="evidence" value="ECO:0007669"/>
    <property type="project" value="UniProtKB-KW"/>
</dbReference>
<dbReference type="InterPro" id="IPR029058">
    <property type="entry name" value="AB_hydrolase_fold"/>
</dbReference>
<dbReference type="GO" id="GO:0006629">
    <property type="term" value="P:lipid metabolic process"/>
    <property type="evidence" value="ECO:0007669"/>
    <property type="project" value="InterPro"/>
</dbReference>
<dbReference type="InterPro" id="IPR006693">
    <property type="entry name" value="AB_hydrolase_lipase"/>
</dbReference>
<dbReference type="Proteomes" id="UP001273166">
    <property type="component" value="Unassembled WGS sequence"/>
</dbReference>
<name>A0AAJ0M5T6_9PEZI</name>
<keyword evidence="2" id="KW-0812">Transmembrane</keyword>